<feature type="region of interest" description="Disordered" evidence="1">
    <location>
        <begin position="13"/>
        <end position="38"/>
    </location>
</feature>
<protein>
    <submittedName>
        <fullName evidence="2">Uncharacterized protein</fullName>
    </submittedName>
</protein>
<comment type="caution">
    <text evidence="2">The sequence shown here is derived from an EMBL/GenBank/DDBJ whole genome shotgun (WGS) entry which is preliminary data.</text>
</comment>
<dbReference type="AlphaFoldDB" id="A0A151ZGA9"/>
<reference evidence="2 3" key="1">
    <citation type="submission" date="2015-12" db="EMBL/GenBank/DDBJ databases">
        <title>Dictyostelia acquired genes for synthesis and detection of signals that induce cell-type specialization by lateral gene transfer from prokaryotes.</title>
        <authorList>
            <person name="Gloeckner G."/>
            <person name="Schaap P."/>
        </authorList>
    </citation>
    <scope>NUCLEOTIDE SEQUENCE [LARGE SCALE GENOMIC DNA]</scope>
    <source>
        <strain evidence="2 3">TK</strain>
    </source>
</reference>
<accession>A0A151ZGA9</accession>
<evidence type="ECO:0000313" key="2">
    <source>
        <dbReference type="EMBL" id="KYQ92965.1"/>
    </source>
</evidence>
<dbReference type="EMBL" id="LODT01000028">
    <property type="protein sequence ID" value="KYQ92965.1"/>
    <property type="molecule type" value="Genomic_DNA"/>
</dbReference>
<organism evidence="2 3">
    <name type="scientific">Tieghemostelium lacteum</name>
    <name type="common">Slime mold</name>
    <name type="synonym">Dictyostelium lacteum</name>
    <dbReference type="NCBI Taxonomy" id="361077"/>
    <lineage>
        <taxon>Eukaryota</taxon>
        <taxon>Amoebozoa</taxon>
        <taxon>Evosea</taxon>
        <taxon>Eumycetozoa</taxon>
        <taxon>Dictyostelia</taxon>
        <taxon>Dictyosteliales</taxon>
        <taxon>Raperosteliaceae</taxon>
        <taxon>Tieghemostelium</taxon>
    </lineage>
</organism>
<dbReference type="InParanoid" id="A0A151ZGA9"/>
<name>A0A151ZGA9_TIELA</name>
<dbReference type="Proteomes" id="UP000076078">
    <property type="component" value="Unassembled WGS sequence"/>
</dbReference>
<keyword evidence="3" id="KW-1185">Reference proteome</keyword>
<evidence type="ECO:0000256" key="1">
    <source>
        <dbReference type="SAM" id="MobiDB-lite"/>
    </source>
</evidence>
<evidence type="ECO:0000313" key="3">
    <source>
        <dbReference type="Proteomes" id="UP000076078"/>
    </source>
</evidence>
<sequence>MTLLKTISALGNPTKSVTNASLSSGPILSSGQSNEKSASWCPYGGRGGDTYNTIVYADIDINIYGNVNVYSGYGRGGGCY</sequence>
<feature type="compositionally biased region" description="Polar residues" evidence="1">
    <location>
        <begin position="13"/>
        <end position="37"/>
    </location>
</feature>
<gene>
    <name evidence="2" type="ORF">DLAC_05566</name>
</gene>
<proteinExistence type="predicted"/>